<dbReference type="Pfam" id="PF09298">
    <property type="entry name" value="FAA_hydrolase_N"/>
    <property type="match status" value="1"/>
</dbReference>
<evidence type="ECO:0000259" key="16">
    <source>
        <dbReference type="Pfam" id="PF01557"/>
    </source>
</evidence>
<evidence type="ECO:0000313" key="18">
    <source>
        <dbReference type="EMBL" id="KAF5713932.1"/>
    </source>
</evidence>
<accession>A0A8H5YKK2</accession>
<comment type="caution">
    <text evidence="18">The sequence shown here is derived from an EMBL/GenBank/DDBJ whole genome shotgun (WGS) entry which is preliminary data.</text>
</comment>
<evidence type="ECO:0000256" key="14">
    <source>
        <dbReference type="PIRSR" id="PIRSR605959-2"/>
    </source>
</evidence>
<dbReference type="InterPro" id="IPR004380">
    <property type="entry name" value="Asp_race"/>
</dbReference>
<comment type="similarity">
    <text evidence="4">Belongs to the aspartate/glutamate racemases family.</text>
</comment>
<feature type="binding site" evidence="15">
    <location>
        <position position="194"/>
    </location>
    <ligand>
        <name>Ca(2+)</name>
        <dbReference type="ChEBI" id="CHEBI:29108"/>
    </ligand>
</feature>
<dbReference type="CDD" id="cd00448">
    <property type="entry name" value="YjgF_YER057c_UK114_family"/>
    <property type="match status" value="1"/>
</dbReference>
<feature type="binding site" evidence="14">
    <location>
        <position position="347"/>
    </location>
    <ligand>
        <name>substrate</name>
    </ligand>
</feature>
<protein>
    <recommendedName>
        <fullName evidence="6">fumarylacetoacetase</fullName>
        <ecNumber evidence="6">3.7.1.2</ecNumber>
    </recommendedName>
</protein>
<evidence type="ECO:0000256" key="7">
    <source>
        <dbReference type="ARBA" id="ARBA00022723"/>
    </source>
</evidence>
<comment type="cofactor">
    <cofactor evidence="1 15">
        <name>Ca(2+)</name>
        <dbReference type="ChEBI" id="CHEBI:29108"/>
    </cofactor>
</comment>
<evidence type="ECO:0000256" key="6">
    <source>
        <dbReference type="ARBA" id="ARBA00012094"/>
    </source>
</evidence>
<feature type="domain" description="Fumarylacetoacetase-like C-terminal" evidence="16">
    <location>
        <begin position="121"/>
        <end position="403"/>
    </location>
</feature>
<feature type="active site" description="Proton acceptor" evidence="13">
    <location>
        <position position="130"/>
    </location>
</feature>
<dbReference type="GO" id="GO:0047661">
    <property type="term" value="F:amino-acid racemase activity"/>
    <property type="evidence" value="ECO:0007669"/>
    <property type="project" value="InterPro"/>
</dbReference>
<dbReference type="InterPro" id="IPR011234">
    <property type="entry name" value="Fumarylacetoacetase-like_C"/>
</dbReference>
<comment type="pathway">
    <text evidence="3">Amino-acid degradation; L-phenylalanine degradation; acetoacetate and fumarate from L-phenylalanine: step 6/6.</text>
</comment>
<comment type="similarity">
    <text evidence="5">Belongs to the FAH family.</text>
</comment>
<evidence type="ECO:0000313" key="19">
    <source>
        <dbReference type="Proteomes" id="UP000532311"/>
    </source>
</evidence>
<dbReference type="InterPro" id="IPR006175">
    <property type="entry name" value="YjgF/YER057c/UK114"/>
</dbReference>
<dbReference type="GO" id="GO:0006559">
    <property type="term" value="P:L-phenylalanine catabolic process"/>
    <property type="evidence" value="ECO:0007669"/>
    <property type="project" value="UniProtKB-UniPathway"/>
</dbReference>
<dbReference type="SUPFAM" id="SSF63433">
    <property type="entry name" value="Fumarylacetoacetate hydrolase, FAH, N-terminal domain"/>
    <property type="match status" value="1"/>
</dbReference>
<gene>
    <name evidence="18" type="ORF">FGLOB1_3732</name>
</gene>
<dbReference type="PANTHER" id="PTHR43069:SF2">
    <property type="entry name" value="FUMARYLACETOACETASE"/>
    <property type="match status" value="1"/>
</dbReference>
<comment type="cofactor">
    <cofactor evidence="2 15">
        <name>Mg(2+)</name>
        <dbReference type="ChEBI" id="CHEBI:18420"/>
    </cofactor>
</comment>
<evidence type="ECO:0000256" key="10">
    <source>
        <dbReference type="ARBA" id="ARBA00022842"/>
    </source>
</evidence>
<evidence type="ECO:0000256" key="9">
    <source>
        <dbReference type="ARBA" id="ARBA00022837"/>
    </source>
</evidence>
<evidence type="ECO:0000259" key="17">
    <source>
        <dbReference type="Pfam" id="PF09298"/>
    </source>
</evidence>
<keyword evidence="11" id="KW-0828">Tyrosine catabolism</keyword>
<feature type="binding site" evidence="15">
    <location>
        <position position="123"/>
    </location>
    <ligand>
        <name>Ca(2+)</name>
        <dbReference type="ChEBI" id="CHEBI:29108"/>
    </ligand>
</feature>
<dbReference type="GO" id="GO:0006572">
    <property type="term" value="P:L-tyrosine catabolic process"/>
    <property type="evidence" value="ECO:0007669"/>
    <property type="project" value="UniProtKB-KW"/>
</dbReference>
<dbReference type="Gene3D" id="2.30.30.230">
    <property type="entry name" value="Fumarylacetoacetase, N-terminal domain"/>
    <property type="match status" value="1"/>
</dbReference>
<evidence type="ECO:0000256" key="15">
    <source>
        <dbReference type="PIRSR" id="PIRSR605959-3"/>
    </source>
</evidence>
<keyword evidence="12" id="KW-0585">Phenylalanine catabolism</keyword>
<evidence type="ECO:0000256" key="3">
    <source>
        <dbReference type="ARBA" id="ARBA00004782"/>
    </source>
</evidence>
<dbReference type="InterPro" id="IPR035959">
    <property type="entry name" value="RutC-like_sf"/>
</dbReference>
<dbReference type="InterPro" id="IPR005959">
    <property type="entry name" value="Fumarylacetoacetase"/>
</dbReference>
<reference evidence="18 19" key="1">
    <citation type="submission" date="2020-05" db="EMBL/GenBank/DDBJ databases">
        <title>Identification and distribution of gene clusters putatively required for synthesis of sphingolipid metabolism inhibitors in phylogenetically diverse species of the filamentous fungus Fusarium.</title>
        <authorList>
            <person name="Kim H.-S."/>
            <person name="Busman M."/>
            <person name="Brown D.W."/>
            <person name="Divon H."/>
            <person name="Uhlig S."/>
            <person name="Proctor R.H."/>
        </authorList>
    </citation>
    <scope>NUCLEOTIDE SEQUENCE [LARGE SCALE GENOMIC DNA]</scope>
    <source>
        <strain evidence="18 19">NRRL 26131</strain>
    </source>
</reference>
<dbReference type="EMBL" id="JAAQPF010000141">
    <property type="protein sequence ID" value="KAF5713932.1"/>
    <property type="molecule type" value="Genomic_DNA"/>
</dbReference>
<dbReference type="InterPro" id="IPR001920">
    <property type="entry name" value="Asp/Glu_race"/>
</dbReference>
<dbReference type="InterPro" id="IPR015377">
    <property type="entry name" value="Fumarylacetoacetase_N"/>
</dbReference>
<dbReference type="GO" id="GO:1902000">
    <property type="term" value="P:homogentisate catabolic process"/>
    <property type="evidence" value="ECO:0007669"/>
    <property type="project" value="TreeGrafter"/>
</dbReference>
<evidence type="ECO:0000256" key="12">
    <source>
        <dbReference type="ARBA" id="ARBA00023232"/>
    </source>
</evidence>
<feature type="binding site" evidence="15">
    <location>
        <position position="192"/>
    </location>
    <ligand>
        <name>Ca(2+)</name>
        <dbReference type="ChEBI" id="CHEBI:29108"/>
    </ligand>
</feature>
<dbReference type="Pfam" id="PF01177">
    <property type="entry name" value="Asp_Glu_race"/>
    <property type="match status" value="1"/>
</dbReference>
<evidence type="ECO:0000256" key="8">
    <source>
        <dbReference type="ARBA" id="ARBA00022801"/>
    </source>
</evidence>
<dbReference type="Gene3D" id="3.90.850.10">
    <property type="entry name" value="Fumarylacetoacetase-like, C-terminal domain"/>
    <property type="match status" value="1"/>
</dbReference>
<dbReference type="SUPFAM" id="SSF56529">
    <property type="entry name" value="FAH"/>
    <property type="match status" value="1"/>
</dbReference>
<dbReference type="AlphaFoldDB" id="A0A8H5YKK2"/>
<feature type="binding site" evidence="15">
    <location>
        <position position="246"/>
    </location>
    <ligand>
        <name>Mg(2+)</name>
        <dbReference type="ChEBI" id="CHEBI:18420"/>
    </ligand>
</feature>
<dbReference type="InterPro" id="IPR015942">
    <property type="entry name" value="Asp/Glu/hydantoin_racemase"/>
</dbReference>
<keyword evidence="9 15" id="KW-0106">Calcium</keyword>
<feature type="binding site" evidence="15">
    <location>
        <position position="226"/>
    </location>
    <ligand>
        <name>Ca(2+)</name>
        <dbReference type="ChEBI" id="CHEBI:29108"/>
    </ligand>
</feature>
<dbReference type="GO" id="GO:0004334">
    <property type="term" value="F:fumarylacetoacetase activity"/>
    <property type="evidence" value="ECO:0007669"/>
    <property type="project" value="UniProtKB-EC"/>
</dbReference>
<dbReference type="Pfam" id="PF01042">
    <property type="entry name" value="Ribonuc_L-PSP"/>
    <property type="match status" value="1"/>
</dbReference>
<organism evidence="18 19">
    <name type="scientific">Fusarium globosum</name>
    <dbReference type="NCBI Taxonomy" id="78864"/>
    <lineage>
        <taxon>Eukaryota</taxon>
        <taxon>Fungi</taxon>
        <taxon>Dikarya</taxon>
        <taxon>Ascomycota</taxon>
        <taxon>Pezizomycotina</taxon>
        <taxon>Sordariomycetes</taxon>
        <taxon>Hypocreomycetidae</taxon>
        <taxon>Hypocreales</taxon>
        <taxon>Nectriaceae</taxon>
        <taxon>Fusarium</taxon>
        <taxon>Fusarium fujikuroi species complex</taxon>
    </lineage>
</organism>
<dbReference type="Gene3D" id="3.40.50.1860">
    <property type="match status" value="2"/>
</dbReference>
<dbReference type="InterPro" id="IPR036462">
    <property type="entry name" value="Fumarylacetoacetase_N_sf"/>
</dbReference>
<feature type="domain" description="Fumarylacetoacetase N-terminal" evidence="17">
    <location>
        <begin position="18"/>
        <end position="115"/>
    </location>
</feature>
<keyword evidence="7 15" id="KW-0479">Metal-binding</keyword>
<keyword evidence="8" id="KW-0378">Hydrolase</keyword>
<evidence type="ECO:0000256" key="11">
    <source>
        <dbReference type="ARBA" id="ARBA00022878"/>
    </source>
</evidence>
<name>A0A8H5YKK2_9HYPO</name>
<feature type="binding site" evidence="15">
    <location>
        <position position="250"/>
    </location>
    <ligand>
        <name>Mg(2+)</name>
        <dbReference type="ChEBI" id="CHEBI:18420"/>
    </ligand>
</feature>
<evidence type="ECO:0000256" key="4">
    <source>
        <dbReference type="ARBA" id="ARBA00007847"/>
    </source>
</evidence>
<dbReference type="Gene3D" id="3.30.1330.40">
    <property type="entry name" value="RutC-like"/>
    <property type="match status" value="1"/>
</dbReference>
<keyword evidence="10 15" id="KW-0460">Magnesium</keyword>
<dbReference type="Proteomes" id="UP000532311">
    <property type="component" value="Unassembled WGS sequence"/>
</dbReference>
<dbReference type="GO" id="GO:0046872">
    <property type="term" value="F:metal ion binding"/>
    <property type="evidence" value="ECO:0007669"/>
    <property type="project" value="UniProtKB-KW"/>
</dbReference>
<dbReference type="NCBIfam" id="TIGR00035">
    <property type="entry name" value="asp_race"/>
    <property type="match status" value="1"/>
</dbReference>
<dbReference type="SUPFAM" id="SSF55298">
    <property type="entry name" value="YjgF-like"/>
    <property type="match status" value="1"/>
</dbReference>
<proteinExistence type="inferred from homology"/>
<feature type="binding site" evidence="15">
    <location>
        <position position="226"/>
    </location>
    <ligand>
        <name>Mg(2+)</name>
        <dbReference type="ChEBI" id="CHEBI:18420"/>
    </ligand>
</feature>
<evidence type="ECO:0000256" key="2">
    <source>
        <dbReference type="ARBA" id="ARBA00001946"/>
    </source>
</evidence>
<evidence type="ECO:0000256" key="1">
    <source>
        <dbReference type="ARBA" id="ARBA00001913"/>
    </source>
</evidence>
<dbReference type="InterPro" id="IPR036663">
    <property type="entry name" value="Fumarylacetoacetase_C_sf"/>
</dbReference>
<evidence type="ECO:0000256" key="5">
    <source>
        <dbReference type="ARBA" id="ARBA00010211"/>
    </source>
</evidence>
<dbReference type="EC" id="3.7.1.2" evidence="6"/>
<keyword evidence="19" id="KW-1185">Reference proteome</keyword>
<dbReference type="Pfam" id="PF01557">
    <property type="entry name" value="FAA_hydrolase"/>
    <property type="match status" value="1"/>
</dbReference>
<dbReference type="UniPathway" id="UPA00139">
    <property type="reaction ID" value="UER00341"/>
</dbReference>
<feature type="binding site" evidence="14">
    <location>
        <position position="233"/>
    </location>
    <ligand>
        <name>substrate</name>
    </ligand>
</feature>
<dbReference type="PANTHER" id="PTHR43069">
    <property type="entry name" value="FUMARYLACETOACETASE"/>
    <property type="match status" value="1"/>
</dbReference>
<dbReference type="SUPFAM" id="SSF53681">
    <property type="entry name" value="Aspartate/glutamate racemase"/>
    <property type="match status" value="2"/>
</dbReference>
<sequence>MVQYPFPIPNGSPFPISNIPFGIFHTEDDLDPRPGTAVGDHVLDLRILIQGGLPVDESVKEALESPSLNAFAALAPNVRNSLRKAIQEALRDEPSIIYREDTGVIAADQATMHVPMKIGGFTDFMCSLEHVQTMGHMAGYSEVPQNFFDLPAAYNGRASSVIVSGQNVTRPHGIIPGPDGASYAPSQKFDFELEMGVFISNPIKYGEPTPASRARDHVFGFVLLNDWSARDIQFYEMAPLGPFNGKATATSISPWIVTLEALEEAGALLTTEDLGLRGGKNTAIPFLHCPDDVAVQVSTSLSRNGVTEVLLGKSDLKHLHWSPFQMVAHHSSSGCGLETGSLLGTGTLSSSTEQIKEFGSDHDPIRRSGCLAELVLGGTRPFTLPDGSELVWLEDGDTVTMEGWAGSGDRVIGFGSTFEVIAYPANGALIHNALVFTSGKIGVDANTGVLVSDAVAEQTKAVLGLLETVLHQAGSGLDKILKVSCSNIMMRSADAAMDITMIPNPKPARVCVTVSELGKGAKSRFTTVKMRTLLLLGGMTPDVTALYYNIINKVVRIKLGDRASAPLYLYSANLEEMIQHAMKGDWDEFAKVYKKPIRSLSDRVEGIAICAILAHKVAKKLFDDSSAARVPLFHIADCLALHITNNHPSAKKLGLLGPKISMLDSDDPDFFIAMLQKAGFEILIPETPEDIEEVNRGMLQEVARGVASVTDSTKNMFVQQAKKLIDRGAQGIILGSTDLGFVLRQEDVGDIPLFEPAAIHAQQLGIWICEGDEDQSS</sequence>
<evidence type="ECO:0000256" key="13">
    <source>
        <dbReference type="PIRSR" id="PIRSR605959-1"/>
    </source>
</evidence>